<dbReference type="Proteomes" id="UP000198984">
    <property type="component" value="Unassembled WGS sequence"/>
</dbReference>
<gene>
    <name evidence="5" type="ORF">SAMN04488505_102478</name>
</gene>
<evidence type="ECO:0000259" key="4">
    <source>
        <dbReference type="Pfam" id="PF25023"/>
    </source>
</evidence>
<dbReference type="NCBIfam" id="TIGR03696">
    <property type="entry name" value="Rhs_assc_core"/>
    <property type="match status" value="1"/>
</dbReference>
<evidence type="ECO:0000256" key="2">
    <source>
        <dbReference type="SAM" id="MobiDB-lite"/>
    </source>
</evidence>
<dbReference type="InterPro" id="IPR050708">
    <property type="entry name" value="T6SS_VgrG/RHS"/>
</dbReference>
<organism evidence="5 6">
    <name type="scientific">Chitinophaga rupis</name>
    <dbReference type="NCBI Taxonomy" id="573321"/>
    <lineage>
        <taxon>Bacteria</taxon>
        <taxon>Pseudomonadati</taxon>
        <taxon>Bacteroidota</taxon>
        <taxon>Chitinophagia</taxon>
        <taxon>Chitinophagales</taxon>
        <taxon>Chitinophagaceae</taxon>
        <taxon>Chitinophaga</taxon>
    </lineage>
</organism>
<dbReference type="NCBIfam" id="TIGR01643">
    <property type="entry name" value="YD_repeat_2x"/>
    <property type="match status" value="7"/>
</dbReference>
<dbReference type="EMBL" id="FOBB01000002">
    <property type="protein sequence ID" value="SEL53019.1"/>
    <property type="molecule type" value="Genomic_DNA"/>
</dbReference>
<dbReference type="InterPro" id="IPR006530">
    <property type="entry name" value="YD"/>
</dbReference>
<reference evidence="5 6" key="1">
    <citation type="submission" date="2016-10" db="EMBL/GenBank/DDBJ databases">
        <authorList>
            <person name="de Groot N.N."/>
        </authorList>
    </citation>
    <scope>NUCLEOTIDE SEQUENCE [LARGE SCALE GENOMIC DNA]</scope>
    <source>
        <strain evidence="5 6">DSM 21039</strain>
    </source>
</reference>
<proteinExistence type="predicted"/>
<dbReference type="InterPro" id="IPR022385">
    <property type="entry name" value="Rhs_assc_core"/>
</dbReference>
<dbReference type="PANTHER" id="PTHR32305">
    <property type="match status" value="1"/>
</dbReference>
<dbReference type="Pfam" id="PF20148">
    <property type="entry name" value="DUF6531"/>
    <property type="match status" value="1"/>
</dbReference>
<evidence type="ECO:0000313" key="5">
    <source>
        <dbReference type="EMBL" id="SEL53019.1"/>
    </source>
</evidence>
<dbReference type="InterPro" id="IPR056823">
    <property type="entry name" value="TEN-like_YD-shell"/>
</dbReference>
<dbReference type="PANTHER" id="PTHR32305:SF15">
    <property type="entry name" value="PROTEIN RHSA-RELATED"/>
    <property type="match status" value="1"/>
</dbReference>
<feature type="domain" description="Teneurin-like YD-shell" evidence="4">
    <location>
        <begin position="350"/>
        <end position="448"/>
    </location>
</feature>
<dbReference type="STRING" id="573321.SAMN04488505_102478"/>
<sequence>MLVSNKHFTPVIGLDIHIVLILGVPVPLPHPYIGLVVDPMDYIPFIGATTKINHVPRGKSDTSGILIILFHIPMGGPFLLAPMIGHDSVNFFGSQKTKVEGNLMSPSGYMMMTCNDIGMPLSIKPGKKFKPIPSMYLPTSYSIPVSFGKPVSVGGPYVPDWAGALLNIVMSFGFGALMKGLGAAGKKLATKFNHALKGKIGSNKLSKFLCKKGLEPVDLVQGIVIYDGTDFELPGPIPLKWTRSWNSDSSFKGVLGHGTHLGYDMRIREFAAENATVVLLGDGRSAVFEPLPYTGNTDYNRHEKLTLTRTDLEEYQVLDHTERLQYHFRKVHSTDDDYRLYAIRNQAGFMISFHHNSKGHLVQVIDSAGRHLQVSNDAQGRITSVTAQHRGAQQLMVRYAYNEAGDLTGITDALNQTTRMRYHNHLMVEKTDRNGQSFYWEYDHKARCTHSWGEGGVAEGWLEYHPEKGYNLFTTSQGHTTTYYYTPDFVVSQVKDPMGNSKFFEYTEHFEIYREIDEEANVTGYTYDERGNRTGIVQPDGSTATFSYDAAGRLVLATNAQGAARTYIYYKTGNHTGLLHTLTEADGSIQIFRYNERNLIKKVENERGQQTLLEYDQDHNLAAFTLPDGNRTLWEYDAWGKCTRTENPLHEQQYLHYDALGRITAMELADGNQVTFRYNAYGKILEATDRNQHVKFTYTPLGNIKIREENGTKVHFMYDKEELLTGVVNEHGETYRFTRNKRGDIIQETGFDGATRQYERDAAGRITKILRPGKRWTIHEYDYNGNLTRTEHSDGTWETFSYNRSGQVIEAANEHSTVKLQRDIMGRVIEEEQNGYKVSGAYDLNGRRKQVQSTLGAMLQFQRNDNGSISGIQATAPGANTPWILNIQHNQLGLETEYTFPGQVQSSWNYGKAGLPESHTVKVTDHDTLRSHYRWGPDLHLKQIINGLTHGTTQYRHDDLGNLVWAQYENGKEDHRTPDKAGNIYNSTDRKDRHYGPGGKLQEDNNSKYHYDEEGNLIRKITRNPSGLNEVWEYEWYGNGLLKQVTRPDGKKVSFRYDPFGRRIEKEFHGQLTRFVWDGNVLLHEWKYKSAERPVVTINELGELQQDHPEPIPGESLITWVFEERNLAPVAKIQNGRQYSIVRDHLGTPEAAYNEAGEKVWECRLTIYGKPQLPTANCPLPTVEPLTGSQQFIPFRYPGQYEDEETGLHYNRFRYYDPERGGYISQDPIKLYSNTLNLYGYVHDPLSWMDLFGLIGFLSGLAKDIADSGDHFFSQKLRTVAVGQDANGNLFAASSNGLDAGQRAKALELGVTPLNSSTVMVDGKNLHAEEVLLKEVDDLKAVGTWKRAPCGADEHNCLQQLVDKGVKIECN</sequence>
<dbReference type="InterPro" id="IPR031325">
    <property type="entry name" value="RHS_repeat"/>
</dbReference>
<protein>
    <submittedName>
        <fullName evidence="5">RHS repeat-associated core domain-containing protein</fullName>
    </submittedName>
</protein>
<accession>A0A1H7QYV1</accession>
<dbReference type="Pfam" id="PF25023">
    <property type="entry name" value="TEN_YD-shell"/>
    <property type="match status" value="2"/>
</dbReference>
<keyword evidence="1" id="KW-0677">Repeat</keyword>
<feature type="region of interest" description="Disordered" evidence="2">
    <location>
        <begin position="971"/>
        <end position="1007"/>
    </location>
</feature>
<feature type="domain" description="DUF6531" evidence="3">
    <location>
        <begin position="215"/>
        <end position="288"/>
    </location>
</feature>
<dbReference type="Pfam" id="PF05593">
    <property type="entry name" value="RHS_repeat"/>
    <property type="match status" value="3"/>
</dbReference>
<dbReference type="CDD" id="cd14740">
    <property type="entry name" value="PAAR_4"/>
    <property type="match status" value="1"/>
</dbReference>
<evidence type="ECO:0000256" key="1">
    <source>
        <dbReference type="ARBA" id="ARBA00022737"/>
    </source>
</evidence>
<evidence type="ECO:0000259" key="3">
    <source>
        <dbReference type="Pfam" id="PF20148"/>
    </source>
</evidence>
<keyword evidence="6" id="KW-1185">Reference proteome</keyword>
<dbReference type="OrthoDB" id="9765204at2"/>
<feature type="compositionally biased region" description="Basic and acidic residues" evidence="2">
    <location>
        <begin position="988"/>
        <end position="1007"/>
    </location>
</feature>
<dbReference type="InterPro" id="IPR045351">
    <property type="entry name" value="DUF6531"/>
</dbReference>
<evidence type="ECO:0000313" key="6">
    <source>
        <dbReference type="Proteomes" id="UP000198984"/>
    </source>
</evidence>
<name>A0A1H7QYV1_9BACT</name>
<dbReference type="SUPFAM" id="SSF69304">
    <property type="entry name" value="Tricorn protease N-terminal domain"/>
    <property type="match status" value="1"/>
</dbReference>
<feature type="domain" description="Teneurin-like YD-shell" evidence="4">
    <location>
        <begin position="904"/>
        <end position="1076"/>
    </location>
</feature>
<dbReference type="RefSeq" id="WP_089909834.1">
    <property type="nucleotide sequence ID" value="NZ_FOBB01000002.1"/>
</dbReference>
<dbReference type="Gene3D" id="2.180.10.10">
    <property type="entry name" value="RHS repeat-associated core"/>
    <property type="match status" value="4"/>
</dbReference>